<evidence type="ECO:0000259" key="2">
    <source>
        <dbReference type="PROSITE" id="PS51782"/>
    </source>
</evidence>
<accession>A0A0R2FKY2</accession>
<evidence type="ECO:0000256" key="1">
    <source>
        <dbReference type="SAM" id="MobiDB-lite"/>
    </source>
</evidence>
<dbReference type="PANTHER" id="PTHR33734">
    <property type="entry name" value="LYSM DOMAIN-CONTAINING GPI-ANCHORED PROTEIN 2"/>
    <property type="match status" value="1"/>
</dbReference>
<dbReference type="SUPFAM" id="SSF54106">
    <property type="entry name" value="LysM domain"/>
    <property type="match status" value="1"/>
</dbReference>
<feature type="domain" description="LysM" evidence="2">
    <location>
        <begin position="42"/>
        <end position="86"/>
    </location>
</feature>
<sequence length="211" mass="22942">MNISGITSQNINSVGTDTSSTQNSQQADKTLFSSILENNLSTELTVKNGDTLWAIAKKYGTSISDLAKSNNIANPDLIYVNQRINISGSSTEATATQKAQTAYGTTTSLTTGSAGSVQGTSDSTQNSSESSQTSNLSDSEKIAQDYIVQHESGGDYNARNGKYIGKYQLDSSYLNGDYSVANQEKVAEEYVTQRYGSWTKAMEHWKENNWY</sequence>
<dbReference type="InterPro" id="IPR036779">
    <property type="entry name" value="LysM_dom_sf"/>
</dbReference>
<feature type="region of interest" description="Disordered" evidence="1">
    <location>
        <begin position="106"/>
        <end position="140"/>
    </location>
</feature>
<gene>
    <name evidence="3" type="ORF">IV36_GL001251</name>
</gene>
<proteinExistence type="predicted"/>
<protein>
    <submittedName>
        <fullName evidence="3">Peptidoglycan binding protein, LysM domain containing protein</fullName>
    </submittedName>
</protein>
<evidence type="ECO:0000313" key="3">
    <source>
        <dbReference type="EMBL" id="KRN26997.1"/>
    </source>
</evidence>
<dbReference type="Proteomes" id="UP000051727">
    <property type="component" value="Unassembled WGS sequence"/>
</dbReference>
<dbReference type="EMBL" id="JQAR01000029">
    <property type="protein sequence ID" value="KRN26997.1"/>
    <property type="molecule type" value="Genomic_DNA"/>
</dbReference>
<dbReference type="RefSeq" id="WP_056992196.1">
    <property type="nucleotide sequence ID" value="NZ_JQAR01000029.1"/>
</dbReference>
<dbReference type="CDD" id="cd00118">
    <property type="entry name" value="LysM"/>
    <property type="match status" value="1"/>
</dbReference>
<comment type="caution">
    <text evidence="3">The sequence shown here is derived from an EMBL/GenBank/DDBJ whole genome shotgun (WGS) entry which is preliminary data.</text>
</comment>
<dbReference type="Gene3D" id="3.10.350.10">
    <property type="entry name" value="LysM domain"/>
    <property type="match status" value="1"/>
</dbReference>
<organism evidence="3 4">
    <name type="scientific">Liquorilactobacillus mali</name>
    <dbReference type="NCBI Taxonomy" id="1618"/>
    <lineage>
        <taxon>Bacteria</taxon>
        <taxon>Bacillati</taxon>
        <taxon>Bacillota</taxon>
        <taxon>Bacilli</taxon>
        <taxon>Lactobacillales</taxon>
        <taxon>Lactobacillaceae</taxon>
        <taxon>Liquorilactobacillus</taxon>
    </lineage>
</organism>
<dbReference type="SMART" id="SM00257">
    <property type="entry name" value="LysM"/>
    <property type="match status" value="1"/>
</dbReference>
<evidence type="ECO:0000313" key="4">
    <source>
        <dbReference type="Proteomes" id="UP000051727"/>
    </source>
</evidence>
<dbReference type="AlphaFoldDB" id="A0A0R2FKY2"/>
<dbReference type="InterPro" id="IPR018392">
    <property type="entry name" value="LysM"/>
</dbReference>
<feature type="region of interest" description="Disordered" evidence="1">
    <location>
        <begin position="1"/>
        <end position="25"/>
    </location>
</feature>
<dbReference type="PROSITE" id="PS51782">
    <property type="entry name" value="LYSM"/>
    <property type="match status" value="1"/>
</dbReference>
<feature type="compositionally biased region" description="Low complexity" evidence="1">
    <location>
        <begin position="106"/>
        <end position="137"/>
    </location>
</feature>
<dbReference type="Pfam" id="PF01476">
    <property type="entry name" value="LysM"/>
    <property type="match status" value="1"/>
</dbReference>
<reference evidence="3 4" key="1">
    <citation type="journal article" date="2015" name="Genome Announc.">
        <title>Expanding the biotechnology potential of lactobacilli through comparative genomics of 213 strains and associated genera.</title>
        <authorList>
            <person name="Sun Z."/>
            <person name="Harris H.M."/>
            <person name="McCann A."/>
            <person name="Guo C."/>
            <person name="Argimon S."/>
            <person name="Zhang W."/>
            <person name="Yang X."/>
            <person name="Jeffery I.B."/>
            <person name="Cooney J.C."/>
            <person name="Kagawa T.F."/>
            <person name="Liu W."/>
            <person name="Song Y."/>
            <person name="Salvetti E."/>
            <person name="Wrobel A."/>
            <person name="Rasinkangas P."/>
            <person name="Parkhill J."/>
            <person name="Rea M.C."/>
            <person name="O'Sullivan O."/>
            <person name="Ritari J."/>
            <person name="Douillard F.P."/>
            <person name="Paul Ross R."/>
            <person name="Yang R."/>
            <person name="Briner A.E."/>
            <person name="Felis G.E."/>
            <person name="de Vos W.M."/>
            <person name="Barrangou R."/>
            <person name="Klaenhammer T.R."/>
            <person name="Caufield P.W."/>
            <person name="Cui Y."/>
            <person name="Zhang H."/>
            <person name="O'Toole P.W."/>
        </authorList>
    </citation>
    <scope>NUCLEOTIDE SEQUENCE [LARGE SCALE GENOMIC DNA]</scope>
    <source>
        <strain evidence="3 4">ATCC 27304</strain>
    </source>
</reference>
<dbReference type="PATRIC" id="fig|1618.3.peg.1265"/>
<dbReference type="STRING" id="1618.IV36_GL001251"/>
<dbReference type="PANTHER" id="PTHR33734:SF22">
    <property type="entry name" value="MEMBRANE-BOUND LYTIC MUREIN TRANSGLYCOSYLASE D"/>
    <property type="match status" value="1"/>
</dbReference>
<name>A0A0R2FKY2_9LACO</name>